<keyword evidence="4" id="KW-1003">Cell membrane</keyword>
<evidence type="ECO:0000256" key="6">
    <source>
        <dbReference type="ARBA" id="ARBA00022692"/>
    </source>
</evidence>
<dbReference type="GO" id="GO:0060170">
    <property type="term" value="C:ciliary membrane"/>
    <property type="evidence" value="ECO:0007669"/>
    <property type="project" value="UniProtKB-SubCell"/>
</dbReference>
<dbReference type="InterPro" id="IPR022076">
    <property type="entry name" value="Limbin"/>
</dbReference>
<proteinExistence type="predicted"/>
<dbReference type="InterPro" id="IPR026501">
    <property type="entry name" value="Limbin/EVC"/>
</dbReference>
<feature type="coiled-coil region" evidence="11">
    <location>
        <begin position="260"/>
        <end position="287"/>
    </location>
</feature>
<evidence type="ECO:0000256" key="10">
    <source>
        <dbReference type="ARBA" id="ARBA00023273"/>
    </source>
</evidence>
<evidence type="ECO:0000256" key="2">
    <source>
        <dbReference type="ARBA" id="ARBA00004162"/>
    </source>
</evidence>
<keyword evidence="5" id="KW-0963">Cytoplasm</keyword>
<dbReference type="PANTHER" id="PTHR16795:SF14">
    <property type="entry name" value="LIMBIN"/>
    <property type="match status" value="1"/>
</dbReference>
<evidence type="ECO:0000313" key="13">
    <source>
        <dbReference type="EMBL" id="TKC46673.1"/>
    </source>
</evidence>
<evidence type="ECO:0000256" key="8">
    <source>
        <dbReference type="ARBA" id="ARBA00023136"/>
    </source>
</evidence>
<keyword evidence="9" id="KW-0206">Cytoskeleton</keyword>
<evidence type="ECO:0000256" key="12">
    <source>
        <dbReference type="SAM" id="Phobius"/>
    </source>
</evidence>
<protein>
    <recommendedName>
        <fullName evidence="15">EvC ciliary complex subunit 2</fullName>
    </recommendedName>
</protein>
<keyword evidence="11" id="KW-0175">Coiled coil</keyword>
<evidence type="ECO:0008006" key="15">
    <source>
        <dbReference type="Google" id="ProtNLM"/>
    </source>
</evidence>
<evidence type="ECO:0000256" key="1">
    <source>
        <dbReference type="ARBA" id="ARBA00004120"/>
    </source>
</evidence>
<evidence type="ECO:0000256" key="9">
    <source>
        <dbReference type="ARBA" id="ARBA00023212"/>
    </source>
</evidence>
<comment type="subcellular location">
    <subcellularLocation>
        <location evidence="2">Cell membrane</location>
        <topology evidence="2">Single-pass membrane protein</topology>
    </subcellularLocation>
    <subcellularLocation>
        <location evidence="3">Cell projection</location>
        <location evidence="3">Cilium membrane</location>
    </subcellularLocation>
    <subcellularLocation>
        <location evidence="1">Cytoplasm</location>
        <location evidence="1">Cytoskeleton</location>
        <location evidence="1">Cilium basal body</location>
    </subcellularLocation>
</comment>
<feature type="coiled-coil region" evidence="11">
    <location>
        <begin position="504"/>
        <end position="531"/>
    </location>
</feature>
<gene>
    <name evidence="13" type="ORF">EI555_012326</name>
</gene>
<dbReference type="EMBL" id="RWIC01000253">
    <property type="protein sequence ID" value="TKC46673.1"/>
    <property type="molecule type" value="Genomic_DNA"/>
</dbReference>
<feature type="transmembrane region" description="Helical" evidence="12">
    <location>
        <begin position="85"/>
        <end position="109"/>
    </location>
</feature>
<keyword evidence="7 12" id="KW-1133">Transmembrane helix</keyword>
<evidence type="ECO:0000256" key="4">
    <source>
        <dbReference type="ARBA" id="ARBA00022475"/>
    </source>
</evidence>
<evidence type="ECO:0000256" key="11">
    <source>
        <dbReference type="SAM" id="Coils"/>
    </source>
</evidence>
<dbReference type="GO" id="GO:0098797">
    <property type="term" value="C:plasma membrane protein complex"/>
    <property type="evidence" value="ECO:0007669"/>
    <property type="project" value="TreeGrafter"/>
</dbReference>
<dbReference type="GO" id="GO:0007224">
    <property type="term" value="P:smoothened signaling pathway"/>
    <property type="evidence" value="ECO:0007669"/>
    <property type="project" value="InterPro"/>
</dbReference>
<accession>A0A4U1FAU1</accession>
<dbReference type="Pfam" id="PF12297">
    <property type="entry name" value="EVC2_like"/>
    <property type="match status" value="1"/>
</dbReference>
<feature type="non-terminal residue" evidence="13">
    <location>
        <position position="1"/>
    </location>
</feature>
<keyword evidence="10" id="KW-0966">Cell projection</keyword>
<evidence type="ECO:0000313" key="14">
    <source>
        <dbReference type="Proteomes" id="UP000308365"/>
    </source>
</evidence>
<evidence type="ECO:0000256" key="3">
    <source>
        <dbReference type="ARBA" id="ARBA00004309"/>
    </source>
</evidence>
<dbReference type="AlphaFoldDB" id="A0A4U1FAU1"/>
<evidence type="ECO:0000256" key="7">
    <source>
        <dbReference type="ARBA" id="ARBA00022989"/>
    </source>
</evidence>
<comment type="caution">
    <text evidence="13">The sequence shown here is derived from an EMBL/GenBank/DDBJ whole genome shotgun (WGS) entry which is preliminary data.</text>
</comment>
<dbReference type="PANTHER" id="PTHR16795">
    <property type="entry name" value="LIMBIN/ELLIS-VAN CREVELD PROTEIN"/>
    <property type="match status" value="1"/>
</dbReference>
<keyword evidence="6 12" id="KW-0812">Transmembrane</keyword>
<organism evidence="13 14">
    <name type="scientific">Monodon monoceros</name>
    <name type="common">Narwhal</name>
    <name type="synonym">Ceratodon monodon</name>
    <dbReference type="NCBI Taxonomy" id="40151"/>
    <lineage>
        <taxon>Eukaryota</taxon>
        <taxon>Metazoa</taxon>
        <taxon>Chordata</taxon>
        <taxon>Craniata</taxon>
        <taxon>Vertebrata</taxon>
        <taxon>Euteleostomi</taxon>
        <taxon>Mammalia</taxon>
        <taxon>Eutheria</taxon>
        <taxon>Laurasiatheria</taxon>
        <taxon>Artiodactyla</taxon>
        <taxon>Whippomorpha</taxon>
        <taxon>Cetacea</taxon>
        <taxon>Odontoceti</taxon>
        <taxon>Monodontidae</taxon>
        <taxon>Monodon</taxon>
    </lineage>
</organism>
<keyword evidence="8 12" id="KW-0472">Membrane</keyword>
<name>A0A4U1FAU1_MONMO</name>
<dbReference type="Proteomes" id="UP000308365">
    <property type="component" value="Unassembled WGS sequence"/>
</dbReference>
<evidence type="ECO:0000256" key="5">
    <source>
        <dbReference type="ARBA" id="ARBA00022490"/>
    </source>
</evidence>
<sequence>DPRSAPGVGPEQTAEVSVQSEWPTAHVRLSVNNTRAPAAANLSDLLLLDNITGLTNRAQLKALFTITTEEKITIMKFKVLPNHGLHAAGFFVAFILSLVLTWAVLFFMIRYQCLKGSMLTRHQVQHHESKLERSQFTSADGMNEDLALNDQMIDILSSEDPGSMLQALEEPLPSFRLTFTTRFLVIAVPSPATCTHLTSIPDPQSILFSDPGFASLLLHLVERRMGAVFKKQFLLLEKEIQDEYDRKMVALTAECDLETRKKTESQYQREMAAMEEAEEVLKRVSERSAIECSSLLRTLHGLEQEHLRRSLALQQEEDFAKAHRQLAVFQRNELHSIFFTQIKSAIFKGELKPEAAKMLLQDYSKIQENVEELMDFFQASKRYHLSKRFGHREYLVQNIQSSETRVQGLLSTASAQLTLLIQKHERAGYLDEDQMRVLLERAQTEVFSIKQKLDNDLKQEKKKLHQKLIIKRRREMLQKHKEQRRERLSIVEAFGAAEDARQYMGQWRSLVAEHSATLEELQERLDQAALDELRALTLSLSEKATEQLRRLQNSVMTQELLKRGVPWLFLQQILEEHSRDLAARAERLEGEERDRGQEGIQSVRQRLKDDALEASTEEQAELRHWEHLIFTKLWSSAFSLSEEELLGMRQEVHGCFAQMDRSLALPKIRARVLLQQFQTAWREAEFLKLDQALAAPELQPQSKARKPRSKSKSKTDLLKKCTEDKIQLFEEQAPEDLVEKHMAGLAAAQFKGTQSPWGLWDPPHPHPHPFSPGPSAWNPLPPLLPQEVSLWSILLASSLVLPPWPVVATILVPGSVLRGSLVLLHFYLRIYLAHPPLCPTSNPASLTSPLLLHFCFCVYCV</sequence>
<reference evidence="14" key="1">
    <citation type="journal article" date="2019" name="IScience">
        <title>Narwhal Genome Reveals Long-Term Low Genetic Diversity despite Current Large Abundance Size.</title>
        <authorList>
            <person name="Westbury M.V."/>
            <person name="Petersen B."/>
            <person name="Garde E."/>
            <person name="Heide-Jorgensen M.P."/>
            <person name="Lorenzen E.D."/>
        </authorList>
    </citation>
    <scope>NUCLEOTIDE SEQUENCE [LARGE SCALE GENOMIC DNA]</scope>
</reference>